<dbReference type="InterPro" id="IPR039718">
    <property type="entry name" value="Rrm1"/>
</dbReference>
<dbReference type="GO" id="GO:0005524">
    <property type="term" value="F:ATP binding"/>
    <property type="evidence" value="ECO:0007669"/>
    <property type="project" value="InterPro"/>
</dbReference>
<evidence type="ECO:0000313" key="10">
    <source>
        <dbReference type="EMBL" id="TFK80003.1"/>
    </source>
</evidence>
<dbReference type="STRING" id="1314778.A0A5C3P2M1"/>
<dbReference type="AlphaFoldDB" id="A0A5C3P2M1"/>
<dbReference type="EMBL" id="ML211871">
    <property type="protein sequence ID" value="TFK80003.1"/>
    <property type="molecule type" value="Genomic_DNA"/>
</dbReference>
<dbReference type="UniPathway" id="UPA00326"/>
<evidence type="ECO:0000256" key="2">
    <source>
        <dbReference type="ARBA" id="ARBA00012274"/>
    </source>
</evidence>
<evidence type="ECO:0000256" key="7">
    <source>
        <dbReference type="SAM" id="MobiDB-lite"/>
    </source>
</evidence>
<evidence type="ECO:0000259" key="8">
    <source>
        <dbReference type="Pfam" id="PF00317"/>
    </source>
</evidence>
<dbReference type="PANTHER" id="PTHR11573:SF6">
    <property type="entry name" value="RIBONUCLEOSIDE-DIPHOSPHATE REDUCTASE LARGE SUBUNIT"/>
    <property type="match status" value="1"/>
</dbReference>
<evidence type="ECO:0000259" key="9">
    <source>
        <dbReference type="Pfam" id="PF02867"/>
    </source>
</evidence>
<evidence type="ECO:0000256" key="4">
    <source>
        <dbReference type="ARBA" id="ARBA00023116"/>
    </source>
</evidence>
<sequence>MYMRVALSIHKDNIPLVVRTYEALSRQQFTFATPVLANAGTLRAHFTSCFLYTPDLSNPEGMMKSAHDLDLMWLADGGIGLSLAEVPCRRPRPHFQPGVLPLMRLYDAHAEYTSLWRQTRSAAATVYLPIWHGDVRTFATSRTNRAARHEQVKNLYAAVWVPDVFMERSDADEEWNLFDPKDVPALQWTYGETFTAQYLDYERSVAPVATVQAREIWKMICRAQQESGVPFILFQDAINAKNNESHLGIVKTSNLCTEIVQFSSREQTAVCTLASIAVPRFAHPTEEFDFEGLHETTKLAVQGLNQLIDMDNYPTPEARMSAQKTRALGVGVQGLADAFMISRIPFGSSLARDLNTAIFETVYHGAYEASTELAQLDGPYPLFEGSPASGGTLQHDMWPEEVESGRYDFGRLRTSIKTYGLRNSMLTAQMPTASTSRLLGNFDGTEPYTSNVLVRRVISGDYTEVCPWLVRDLESHGIWTEDVRVSILKSHGSVQDIASVPEDLKELYRTAWEIEPTRIVDLAADRGPFIDQTQSMSLNMVRPSPDDLMCLQLHAWRRGLKTGVYYLRTKAPASMLSYGVAGMKVPKKHSEGRGKASTSQGSRSAVEPHCEGGCAA</sequence>
<evidence type="ECO:0000256" key="1">
    <source>
        <dbReference type="ARBA" id="ARBA00010406"/>
    </source>
</evidence>
<dbReference type="Pfam" id="PF00317">
    <property type="entry name" value="Ribonuc_red_lgN"/>
    <property type="match status" value="1"/>
</dbReference>
<gene>
    <name evidence="10" type="ORF">K466DRAFT_605697</name>
</gene>
<evidence type="ECO:0000313" key="11">
    <source>
        <dbReference type="Proteomes" id="UP000308197"/>
    </source>
</evidence>
<dbReference type="GO" id="GO:0004748">
    <property type="term" value="F:ribonucleoside-diphosphate reductase activity, thioredoxin disulfide as acceptor"/>
    <property type="evidence" value="ECO:0007669"/>
    <property type="project" value="UniProtKB-EC"/>
</dbReference>
<organism evidence="10 11">
    <name type="scientific">Polyporus arcularius HHB13444</name>
    <dbReference type="NCBI Taxonomy" id="1314778"/>
    <lineage>
        <taxon>Eukaryota</taxon>
        <taxon>Fungi</taxon>
        <taxon>Dikarya</taxon>
        <taxon>Basidiomycota</taxon>
        <taxon>Agaricomycotina</taxon>
        <taxon>Agaricomycetes</taxon>
        <taxon>Polyporales</taxon>
        <taxon>Polyporaceae</taxon>
        <taxon>Polyporus</taxon>
    </lineage>
</organism>
<dbReference type="InterPro" id="IPR013346">
    <property type="entry name" value="NrdE_NrdA_C"/>
</dbReference>
<protein>
    <recommendedName>
        <fullName evidence="2 6">Ribonucleoside-diphosphate reductase</fullName>
        <ecNumber evidence="2 6">1.17.4.1</ecNumber>
    </recommendedName>
</protein>
<comment type="similarity">
    <text evidence="1 6">Belongs to the ribonucleoside diphosphate reductase large chain family.</text>
</comment>
<dbReference type="InterPro" id="IPR013509">
    <property type="entry name" value="RNR_lsu_N"/>
</dbReference>
<reference evidence="10 11" key="1">
    <citation type="journal article" date="2019" name="Nat. Ecol. Evol.">
        <title>Megaphylogeny resolves global patterns of mushroom evolution.</title>
        <authorList>
            <person name="Varga T."/>
            <person name="Krizsan K."/>
            <person name="Foldi C."/>
            <person name="Dima B."/>
            <person name="Sanchez-Garcia M."/>
            <person name="Sanchez-Ramirez S."/>
            <person name="Szollosi G.J."/>
            <person name="Szarkandi J.G."/>
            <person name="Papp V."/>
            <person name="Albert L."/>
            <person name="Andreopoulos W."/>
            <person name="Angelini C."/>
            <person name="Antonin V."/>
            <person name="Barry K.W."/>
            <person name="Bougher N.L."/>
            <person name="Buchanan P."/>
            <person name="Buyck B."/>
            <person name="Bense V."/>
            <person name="Catcheside P."/>
            <person name="Chovatia M."/>
            <person name="Cooper J."/>
            <person name="Damon W."/>
            <person name="Desjardin D."/>
            <person name="Finy P."/>
            <person name="Geml J."/>
            <person name="Haridas S."/>
            <person name="Hughes K."/>
            <person name="Justo A."/>
            <person name="Karasinski D."/>
            <person name="Kautmanova I."/>
            <person name="Kiss B."/>
            <person name="Kocsube S."/>
            <person name="Kotiranta H."/>
            <person name="LaButti K.M."/>
            <person name="Lechner B.E."/>
            <person name="Liimatainen K."/>
            <person name="Lipzen A."/>
            <person name="Lukacs Z."/>
            <person name="Mihaltcheva S."/>
            <person name="Morgado L.N."/>
            <person name="Niskanen T."/>
            <person name="Noordeloos M.E."/>
            <person name="Ohm R.A."/>
            <person name="Ortiz-Santana B."/>
            <person name="Ovrebo C."/>
            <person name="Racz N."/>
            <person name="Riley R."/>
            <person name="Savchenko A."/>
            <person name="Shiryaev A."/>
            <person name="Soop K."/>
            <person name="Spirin V."/>
            <person name="Szebenyi C."/>
            <person name="Tomsovsky M."/>
            <person name="Tulloss R.E."/>
            <person name="Uehling J."/>
            <person name="Grigoriev I.V."/>
            <person name="Vagvolgyi C."/>
            <person name="Papp T."/>
            <person name="Martin F.M."/>
            <person name="Miettinen O."/>
            <person name="Hibbett D.S."/>
            <person name="Nagy L.G."/>
        </authorList>
    </citation>
    <scope>NUCLEOTIDE SEQUENCE [LARGE SCALE GENOMIC DNA]</scope>
    <source>
        <strain evidence="10 11">HHB13444</strain>
    </source>
</reference>
<dbReference type="PRINTS" id="PR01183">
    <property type="entry name" value="RIBORDTASEM1"/>
</dbReference>
<feature type="domain" description="Ribonucleotide reductase large subunit C-terminal" evidence="9">
    <location>
        <begin position="48"/>
        <end position="566"/>
    </location>
</feature>
<evidence type="ECO:0000256" key="5">
    <source>
        <dbReference type="ARBA" id="ARBA00024942"/>
    </source>
</evidence>
<dbReference type="InterPro" id="IPR008926">
    <property type="entry name" value="RNR_R1-su_N"/>
</dbReference>
<evidence type="ECO:0000256" key="3">
    <source>
        <dbReference type="ARBA" id="ARBA00023002"/>
    </source>
</evidence>
<evidence type="ECO:0000256" key="6">
    <source>
        <dbReference type="RuleBase" id="RU003410"/>
    </source>
</evidence>
<keyword evidence="4 6" id="KW-0215">Deoxyribonucleotide synthesis</keyword>
<name>A0A5C3P2M1_9APHY</name>
<dbReference type="PANTHER" id="PTHR11573">
    <property type="entry name" value="RIBONUCLEOSIDE-DIPHOSPHATE REDUCTASE LARGE CHAIN"/>
    <property type="match status" value="1"/>
</dbReference>
<dbReference type="SUPFAM" id="SSF51998">
    <property type="entry name" value="PFL-like glycyl radical enzymes"/>
    <property type="match status" value="1"/>
</dbReference>
<feature type="domain" description="Ribonucleotide reductase large subunit N-terminal" evidence="8">
    <location>
        <begin position="1"/>
        <end position="41"/>
    </location>
</feature>
<keyword evidence="11" id="KW-1185">Reference proteome</keyword>
<dbReference type="InParanoid" id="A0A5C3P2M1"/>
<proteinExistence type="inferred from homology"/>
<accession>A0A5C3P2M1</accession>
<dbReference type="Pfam" id="PF02867">
    <property type="entry name" value="Ribonuc_red_lgC"/>
    <property type="match status" value="1"/>
</dbReference>
<comment type="function">
    <text evidence="5 6">Provides the precursors necessary for DNA synthesis. Catalyzes the biosynthesis of deoxyribonucleotides from the corresponding ribonucleotides.</text>
</comment>
<dbReference type="Proteomes" id="UP000308197">
    <property type="component" value="Unassembled WGS sequence"/>
</dbReference>
<dbReference type="InterPro" id="IPR000788">
    <property type="entry name" value="RNR_lg_C"/>
</dbReference>
<comment type="catalytic activity">
    <reaction evidence="6">
        <text>a 2'-deoxyribonucleoside 5'-diphosphate + [thioredoxin]-disulfide + H2O = a ribonucleoside 5'-diphosphate + [thioredoxin]-dithiol</text>
        <dbReference type="Rhea" id="RHEA:23252"/>
        <dbReference type="Rhea" id="RHEA-COMP:10698"/>
        <dbReference type="Rhea" id="RHEA-COMP:10700"/>
        <dbReference type="ChEBI" id="CHEBI:15377"/>
        <dbReference type="ChEBI" id="CHEBI:29950"/>
        <dbReference type="ChEBI" id="CHEBI:50058"/>
        <dbReference type="ChEBI" id="CHEBI:57930"/>
        <dbReference type="ChEBI" id="CHEBI:73316"/>
        <dbReference type="EC" id="1.17.4.1"/>
    </reaction>
</comment>
<dbReference type="Gene3D" id="3.20.70.20">
    <property type="match status" value="1"/>
</dbReference>
<dbReference type="GO" id="GO:0009263">
    <property type="term" value="P:deoxyribonucleotide biosynthetic process"/>
    <property type="evidence" value="ECO:0007669"/>
    <property type="project" value="UniProtKB-KW"/>
</dbReference>
<dbReference type="NCBIfam" id="TIGR02506">
    <property type="entry name" value="NrdE_NrdA"/>
    <property type="match status" value="1"/>
</dbReference>
<dbReference type="EC" id="1.17.4.1" evidence="2 6"/>
<dbReference type="GO" id="GO:0005971">
    <property type="term" value="C:ribonucleoside-diphosphate reductase complex"/>
    <property type="evidence" value="ECO:0007669"/>
    <property type="project" value="TreeGrafter"/>
</dbReference>
<dbReference type="SUPFAM" id="SSF48168">
    <property type="entry name" value="R1 subunit of ribonucleotide reductase, N-terminal domain"/>
    <property type="match status" value="1"/>
</dbReference>
<keyword evidence="3 6" id="KW-0560">Oxidoreductase</keyword>
<feature type="region of interest" description="Disordered" evidence="7">
    <location>
        <begin position="586"/>
        <end position="616"/>
    </location>
</feature>